<comment type="caution">
    <text evidence="1">The sequence shown here is derived from an EMBL/GenBank/DDBJ whole genome shotgun (WGS) entry which is preliminary data.</text>
</comment>
<reference evidence="1 2" key="1">
    <citation type="submission" date="2016-01" db="EMBL/GenBank/DDBJ databases">
        <title>High potential of lignocellulose degradation of a new Verrucomicrobia species.</title>
        <authorList>
            <person name="Wang Y."/>
            <person name="Shi Y."/>
            <person name="Qiu Z."/>
            <person name="Liu S."/>
            <person name="Yang H."/>
        </authorList>
    </citation>
    <scope>NUCLEOTIDE SEQUENCE [LARGE SCALE GENOMIC DNA]</scope>
    <source>
        <strain evidence="1 2">TSB47</strain>
    </source>
</reference>
<name>A0A178IAY6_9BACT</name>
<evidence type="ECO:0000313" key="1">
    <source>
        <dbReference type="EMBL" id="OAM87130.1"/>
    </source>
</evidence>
<protein>
    <submittedName>
        <fullName evidence="1">Uncharacterized protein</fullName>
    </submittedName>
</protein>
<organism evidence="1 2">
    <name type="scientific">Termitidicoccus mucosus</name>
    <dbReference type="NCBI Taxonomy" id="1184151"/>
    <lineage>
        <taxon>Bacteria</taxon>
        <taxon>Pseudomonadati</taxon>
        <taxon>Verrucomicrobiota</taxon>
        <taxon>Opitutia</taxon>
        <taxon>Opitutales</taxon>
        <taxon>Opitutaceae</taxon>
        <taxon>Termitidicoccus</taxon>
    </lineage>
</organism>
<dbReference type="Proteomes" id="UP000078486">
    <property type="component" value="Unassembled WGS sequence"/>
</dbReference>
<gene>
    <name evidence="1" type="ORF">AW736_24170</name>
</gene>
<accession>A0A178IAY6</accession>
<keyword evidence="2" id="KW-1185">Reference proteome</keyword>
<sequence length="79" mass="8672">MQLPSVPLFRIPMIKSEIADAEGSSHSDHSYQQQVQILPVIHAITHEPAATHQLCLRIVTAMATATRRTDNDKNNAGTP</sequence>
<dbReference type="EMBL" id="LRRQ01000183">
    <property type="protein sequence ID" value="OAM87130.1"/>
    <property type="molecule type" value="Genomic_DNA"/>
</dbReference>
<proteinExistence type="predicted"/>
<evidence type="ECO:0000313" key="2">
    <source>
        <dbReference type="Proteomes" id="UP000078486"/>
    </source>
</evidence>
<dbReference type="AlphaFoldDB" id="A0A178IAY6"/>